<comment type="caution">
    <text evidence="9">The sequence shown here is derived from an EMBL/GenBank/DDBJ whole genome shotgun (WGS) entry which is preliminary data.</text>
</comment>
<gene>
    <name evidence="9" type="ORF">AM506_05005</name>
</gene>
<evidence type="ECO:0000256" key="2">
    <source>
        <dbReference type="ARBA" id="ARBA00007755"/>
    </source>
</evidence>
<evidence type="ECO:0000256" key="4">
    <source>
        <dbReference type="ARBA" id="ARBA00022692"/>
    </source>
</evidence>
<evidence type="ECO:0000259" key="8">
    <source>
        <dbReference type="Pfam" id="PF02554"/>
    </source>
</evidence>
<organism evidence="9 10">
    <name type="scientific">Rossellomorea vietnamensis</name>
    <dbReference type="NCBI Taxonomy" id="218284"/>
    <lineage>
        <taxon>Bacteria</taxon>
        <taxon>Bacillati</taxon>
        <taxon>Bacillota</taxon>
        <taxon>Bacilli</taxon>
        <taxon>Bacillales</taxon>
        <taxon>Bacillaceae</taxon>
        <taxon>Rossellomorea</taxon>
    </lineage>
</organism>
<evidence type="ECO:0000256" key="7">
    <source>
        <dbReference type="SAM" id="Phobius"/>
    </source>
</evidence>
<dbReference type="InterPro" id="IPR003706">
    <property type="entry name" value="CstA_N"/>
</dbReference>
<comment type="subcellular location">
    <subcellularLocation>
        <location evidence="1">Cell membrane</location>
        <topology evidence="1">Multi-pass membrane protein</topology>
    </subcellularLocation>
</comment>
<feature type="transmembrane region" description="Helical" evidence="7">
    <location>
        <begin position="224"/>
        <end position="243"/>
    </location>
</feature>
<feature type="transmembrane region" description="Helical" evidence="7">
    <location>
        <begin position="82"/>
        <end position="104"/>
    </location>
</feature>
<feature type="transmembrane region" description="Helical" evidence="7">
    <location>
        <begin position="189"/>
        <end position="212"/>
    </location>
</feature>
<name>A0A0P6WS87_9BACI</name>
<feature type="transmembrane region" description="Helical" evidence="7">
    <location>
        <begin position="411"/>
        <end position="429"/>
    </location>
</feature>
<dbReference type="Proteomes" id="UP000050398">
    <property type="component" value="Unassembled WGS sequence"/>
</dbReference>
<reference evidence="9 10" key="1">
    <citation type="submission" date="2015-08" db="EMBL/GenBank/DDBJ databases">
        <title>Draft Genome Sequence of Bacillus vietnamensis UCD-SED5.</title>
        <authorList>
            <person name="Lee R.D."/>
            <person name="Jospin G."/>
            <person name="Lang J.M."/>
            <person name="Coil D.A."/>
            <person name="Eisen J.A."/>
        </authorList>
    </citation>
    <scope>NUCLEOTIDE SEQUENCE [LARGE SCALE GENOMIC DNA]</scope>
    <source>
        <strain evidence="9 10">UCD-SED5</strain>
    </source>
</reference>
<dbReference type="PANTHER" id="PTHR30252:SF4">
    <property type="entry name" value="CARBON STARVATION"/>
    <property type="match status" value="1"/>
</dbReference>
<comment type="similarity">
    <text evidence="2">Belongs to the peptide transporter carbon starvation (CstA) (TC 2.A.114) family.</text>
</comment>
<feature type="domain" description="CstA N-terminal" evidence="8">
    <location>
        <begin position="2"/>
        <end position="166"/>
    </location>
</feature>
<proteinExistence type="inferred from homology"/>
<feature type="transmembrane region" description="Helical" evidence="7">
    <location>
        <begin position="58"/>
        <end position="76"/>
    </location>
</feature>
<dbReference type="eggNOG" id="COG1966">
    <property type="taxonomic scope" value="Bacteria"/>
</dbReference>
<evidence type="ECO:0000256" key="3">
    <source>
        <dbReference type="ARBA" id="ARBA00022475"/>
    </source>
</evidence>
<dbReference type="PATRIC" id="fig|218284.4.peg.2112"/>
<keyword evidence="3" id="KW-1003">Cell membrane</keyword>
<keyword evidence="5 7" id="KW-1133">Transmembrane helix</keyword>
<feature type="transmembrane region" description="Helical" evidence="7">
    <location>
        <begin position="441"/>
        <end position="461"/>
    </location>
</feature>
<feature type="transmembrane region" description="Helical" evidence="7">
    <location>
        <begin position="264"/>
        <end position="287"/>
    </location>
</feature>
<accession>A0A0P6WS87</accession>
<dbReference type="GO" id="GO:0005886">
    <property type="term" value="C:plasma membrane"/>
    <property type="evidence" value="ECO:0007669"/>
    <property type="project" value="UniProtKB-SubCell"/>
</dbReference>
<feature type="transmembrane region" description="Helical" evidence="7">
    <location>
        <begin position="156"/>
        <end position="177"/>
    </location>
</feature>
<feature type="transmembrane region" description="Helical" evidence="7">
    <location>
        <begin position="383"/>
        <end position="404"/>
    </location>
</feature>
<evidence type="ECO:0000256" key="5">
    <source>
        <dbReference type="ARBA" id="ARBA00022989"/>
    </source>
</evidence>
<keyword evidence="4 7" id="KW-0812">Transmembrane</keyword>
<feature type="transmembrane region" description="Helical" evidence="7">
    <location>
        <begin position="6"/>
        <end position="22"/>
    </location>
</feature>
<dbReference type="AlphaFoldDB" id="A0A0P6WS87"/>
<feature type="transmembrane region" description="Helical" evidence="7">
    <location>
        <begin position="307"/>
        <end position="331"/>
    </location>
</feature>
<feature type="domain" description="CstA N-terminal" evidence="8">
    <location>
        <begin position="312"/>
        <end position="426"/>
    </location>
</feature>
<feature type="transmembrane region" description="Helical" evidence="7">
    <location>
        <begin position="125"/>
        <end position="150"/>
    </location>
</feature>
<dbReference type="EMBL" id="LIXZ01000003">
    <property type="protein sequence ID" value="KPL60491.1"/>
    <property type="molecule type" value="Genomic_DNA"/>
</dbReference>
<keyword evidence="6 7" id="KW-0472">Membrane</keyword>
<protein>
    <submittedName>
        <fullName evidence="9">Carbon starvation protein CstA</fullName>
    </submittedName>
</protein>
<dbReference type="Pfam" id="PF02554">
    <property type="entry name" value="CstA"/>
    <property type="match status" value="2"/>
</dbReference>
<dbReference type="OrthoDB" id="9761224at2"/>
<dbReference type="InterPro" id="IPR051605">
    <property type="entry name" value="CstA"/>
</dbReference>
<dbReference type="GO" id="GO:0009267">
    <property type="term" value="P:cellular response to starvation"/>
    <property type="evidence" value="ECO:0007669"/>
    <property type="project" value="InterPro"/>
</dbReference>
<dbReference type="PANTHER" id="PTHR30252">
    <property type="entry name" value="INNER MEMBRANE PEPTIDE TRANSPORTER"/>
    <property type="match status" value="1"/>
</dbReference>
<dbReference type="RefSeq" id="WP_060671401.1">
    <property type="nucleotide sequence ID" value="NZ_LIXZ01000003.1"/>
</dbReference>
<evidence type="ECO:0000256" key="1">
    <source>
        <dbReference type="ARBA" id="ARBA00004651"/>
    </source>
</evidence>
<evidence type="ECO:0000313" key="10">
    <source>
        <dbReference type="Proteomes" id="UP000050398"/>
    </source>
</evidence>
<feature type="transmembrane region" description="Helical" evidence="7">
    <location>
        <begin position="359"/>
        <end position="377"/>
    </location>
</feature>
<evidence type="ECO:0000313" key="9">
    <source>
        <dbReference type="EMBL" id="KPL60491.1"/>
    </source>
</evidence>
<sequence length="482" mass="51617">MVTFLVSIVVLIIGYFTYGKFIEKIFGVNESRSTPAYAKADGVDYVPMKTGKNSMIQLLNIAGVGPIFGPIMGALYGPVAFLWIVLGAIFAGAVHDYLTGMISIRNGGAHLPELAGRFLGKTMKHVVNAFSILLLVLVGTVFVTAPAALIANLTPAWISLGVIIAAIFIYYIVATLLPIDKIIGKVYPLFGALLLISAVGIGAGLVITGADIPEVSLTNMHPDSVAIFPLLFLTISCGALSGFHATQSPIISRTTQNEKNGRKIFYGMMILEAIIAMIWAAAAMSLFEPGELNAILKDGGPAAVVSEVSVLMLGSIGGTLAILGVIVLPITSGDTSFRSARMIIADYIKVGQVKISSRLWIAVPLFLISVVLTRMDFNLLWRYFSWANQSTAMIALWVGAMYLALQKKPHWVATIPAIFMTMVTFTYILNAPIGFGLSMGTAYMGATVITIVSIIAFIYTLRKRLNDGTVIQVDEDVPQPAA</sequence>
<evidence type="ECO:0000256" key="6">
    <source>
        <dbReference type="ARBA" id="ARBA00023136"/>
    </source>
</evidence>